<dbReference type="Proteomes" id="UP000553209">
    <property type="component" value="Unassembled WGS sequence"/>
</dbReference>
<organism evidence="1 2">
    <name type="scientific">Nocardiopsis alborubida</name>
    <dbReference type="NCBI Taxonomy" id="146802"/>
    <lineage>
        <taxon>Bacteria</taxon>
        <taxon>Bacillati</taxon>
        <taxon>Actinomycetota</taxon>
        <taxon>Actinomycetes</taxon>
        <taxon>Streptosporangiales</taxon>
        <taxon>Nocardiopsidaceae</taxon>
        <taxon>Nocardiopsis</taxon>
    </lineage>
</organism>
<reference evidence="1 2" key="1">
    <citation type="submission" date="2020-04" db="EMBL/GenBank/DDBJ databases">
        <title>MicrobeNet Type strains.</title>
        <authorList>
            <person name="Nicholson A.C."/>
        </authorList>
    </citation>
    <scope>NUCLEOTIDE SEQUENCE [LARGE SCALE GENOMIC DNA]</scope>
    <source>
        <strain evidence="1 2">ATCC 23612</strain>
    </source>
</reference>
<evidence type="ECO:0000313" key="2">
    <source>
        <dbReference type="Proteomes" id="UP000553209"/>
    </source>
</evidence>
<dbReference type="AlphaFoldDB" id="A0A7X6RS47"/>
<gene>
    <name evidence="1" type="ORF">HGB44_20105</name>
</gene>
<protein>
    <submittedName>
        <fullName evidence="1">DUF4913 domain-containing protein</fullName>
    </submittedName>
</protein>
<accession>A0A7X6RS47</accession>
<dbReference type="EMBL" id="JAAXPG010000019">
    <property type="protein sequence ID" value="NKY99952.1"/>
    <property type="molecule type" value="Genomic_DNA"/>
</dbReference>
<dbReference type="InterPro" id="IPR032584">
    <property type="entry name" value="DUF4913"/>
</dbReference>
<evidence type="ECO:0000313" key="1">
    <source>
        <dbReference type="EMBL" id="NKY99952.1"/>
    </source>
</evidence>
<name>A0A7X6RS47_9ACTN</name>
<keyword evidence="2" id="KW-1185">Reference proteome</keyword>
<sequence>MHQLADEVLSLVSISAPPAPAGTDRPGQPAAAWVDMDGRQAASALGSLQEWITRVLVHHPRTMTRLRPCWYRHPAVVQMLLDLHRAWEHAYRDRAEDPYLALEWWQRHLPRLDQDMSAELGHCTSVRHDPDRVPPPLAAPGDVRAYTAWWGGGRAPGDEPPAP</sequence>
<proteinExistence type="predicted"/>
<comment type="caution">
    <text evidence="1">The sequence shown here is derived from an EMBL/GenBank/DDBJ whole genome shotgun (WGS) entry which is preliminary data.</text>
</comment>
<dbReference type="Pfam" id="PF16259">
    <property type="entry name" value="DUF4913"/>
    <property type="match status" value="1"/>
</dbReference>